<protein>
    <recommendedName>
        <fullName evidence="2">DUF6532 domain-containing protein</fullName>
    </recommendedName>
</protein>
<accession>A0A8H7D6W1</accession>
<feature type="compositionally biased region" description="Polar residues" evidence="1">
    <location>
        <begin position="1"/>
        <end position="13"/>
    </location>
</feature>
<keyword evidence="4" id="KW-1185">Reference proteome</keyword>
<evidence type="ECO:0000313" key="4">
    <source>
        <dbReference type="Proteomes" id="UP000620124"/>
    </source>
</evidence>
<evidence type="ECO:0000256" key="1">
    <source>
        <dbReference type="SAM" id="MobiDB-lite"/>
    </source>
</evidence>
<dbReference type="AlphaFoldDB" id="A0A8H7D6W1"/>
<feature type="compositionally biased region" description="Basic and acidic residues" evidence="1">
    <location>
        <begin position="122"/>
        <end position="137"/>
    </location>
</feature>
<comment type="caution">
    <text evidence="3">The sequence shown here is derived from an EMBL/GenBank/DDBJ whole genome shotgun (WGS) entry which is preliminary data.</text>
</comment>
<feature type="region of interest" description="Disordered" evidence="1">
    <location>
        <begin position="1"/>
        <end position="314"/>
    </location>
</feature>
<feature type="compositionally biased region" description="Acidic residues" evidence="1">
    <location>
        <begin position="67"/>
        <end position="78"/>
    </location>
</feature>
<dbReference type="Proteomes" id="UP000620124">
    <property type="component" value="Unassembled WGS sequence"/>
</dbReference>
<dbReference type="EMBL" id="JACAZI010000003">
    <property type="protein sequence ID" value="KAF7364494.1"/>
    <property type="molecule type" value="Genomic_DNA"/>
</dbReference>
<dbReference type="InterPro" id="IPR045341">
    <property type="entry name" value="DUF6532"/>
</dbReference>
<sequence length="579" mass="64525">MAGQSTLRHSTAAVQPRNDAANKENEHSSRNNGGRAATTRKSQPRTRIESDDEDADEDLRLGAEQPMGDDTEEDDDDASPVRGRTRRVSEKKAQLEEERVQAAARKQEKAVKAAKAAKKKAGVVEEDTRGPIRDDFFTSRTVPSTRPTATKIFAQRNSKVPPPPKFPSDDWHASSGSTAHRRDRHSHDDDDDSHPRARHDSSPEGPRQLFRGRSPAPNRVPAREPIRDINGGIVPDSVTLHLHHDSPRGHQQSSRRRPRSPSSPLRSSPRLRSASPNAGDKRHRSSSVDSDDLRSTQSRRTTHSGGRPRAKDLDDNDKECAFVAMDIYRCLISTEQAFPDSATEMTMVRRAWDGACEEVGERLPLTPAIAKLISNRGSQLRGELKTKIRPLVELMYGFKSGQNKKTIAFNRKLAEDLKEGSTFAFKDVVAKTGLYKHPILQSAVNIMWFANRRDEGPRRPEFFGPMLAARSLAVVLAVVENNIDERLTGIRTDVPFTANDYRSVYEGHVTSLEEFVTHTDKYQLLDKILKRMHTVGRFHSGAQPLGAANTSTFSKQVLDAALKEYEEGVTTDDTSDAEQ</sequence>
<evidence type="ECO:0000313" key="3">
    <source>
        <dbReference type="EMBL" id="KAF7364494.1"/>
    </source>
</evidence>
<dbReference type="OrthoDB" id="3257342at2759"/>
<feature type="compositionally biased region" description="Low complexity" evidence="1">
    <location>
        <begin position="260"/>
        <end position="276"/>
    </location>
</feature>
<name>A0A8H7D6W1_9AGAR</name>
<reference evidence="3" key="1">
    <citation type="submission" date="2020-05" db="EMBL/GenBank/DDBJ databases">
        <title>Mycena genomes resolve the evolution of fungal bioluminescence.</title>
        <authorList>
            <person name="Tsai I.J."/>
        </authorList>
    </citation>
    <scope>NUCLEOTIDE SEQUENCE</scope>
    <source>
        <strain evidence="3">CCC161011</strain>
    </source>
</reference>
<evidence type="ECO:0000259" key="2">
    <source>
        <dbReference type="Pfam" id="PF20149"/>
    </source>
</evidence>
<feature type="domain" description="DUF6532" evidence="2">
    <location>
        <begin position="324"/>
        <end position="515"/>
    </location>
</feature>
<gene>
    <name evidence="3" type="ORF">MVEN_00317800</name>
</gene>
<feature type="compositionally biased region" description="Polar residues" evidence="1">
    <location>
        <begin position="138"/>
        <end position="148"/>
    </location>
</feature>
<feature type="compositionally biased region" description="Basic and acidic residues" evidence="1">
    <location>
        <begin position="20"/>
        <end position="29"/>
    </location>
</feature>
<feature type="compositionally biased region" description="Basic and acidic residues" evidence="1">
    <location>
        <begin position="87"/>
        <end position="111"/>
    </location>
</feature>
<dbReference type="Pfam" id="PF20149">
    <property type="entry name" value="DUF6532"/>
    <property type="match status" value="1"/>
</dbReference>
<feature type="compositionally biased region" description="Basic and acidic residues" evidence="1">
    <location>
        <begin position="185"/>
        <end position="202"/>
    </location>
</feature>
<proteinExistence type="predicted"/>
<organism evidence="3 4">
    <name type="scientific">Mycena venus</name>
    <dbReference type="NCBI Taxonomy" id="2733690"/>
    <lineage>
        <taxon>Eukaryota</taxon>
        <taxon>Fungi</taxon>
        <taxon>Dikarya</taxon>
        <taxon>Basidiomycota</taxon>
        <taxon>Agaricomycotina</taxon>
        <taxon>Agaricomycetes</taxon>
        <taxon>Agaricomycetidae</taxon>
        <taxon>Agaricales</taxon>
        <taxon>Marasmiineae</taxon>
        <taxon>Mycenaceae</taxon>
        <taxon>Mycena</taxon>
    </lineage>
</organism>